<dbReference type="EMBL" id="VSRR010003153">
    <property type="protein sequence ID" value="MPC34892.1"/>
    <property type="molecule type" value="Genomic_DNA"/>
</dbReference>
<reference evidence="1 2" key="1">
    <citation type="submission" date="2019-05" db="EMBL/GenBank/DDBJ databases">
        <title>Another draft genome of Portunus trituberculatus and its Hox gene families provides insights of decapod evolution.</title>
        <authorList>
            <person name="Jeong J.-H."/>
            <person name="Song I."/>
            <person name="Kim S."/>
            <person name="Choi T."/>
            <person name="Kim D."/>
            <person name="Ryu S."/>
            <person name="Kim W."/>
        </authorList>
    </citation>
    <scope>NUCLEOTIDE SEQUENCE [LARGE SCALE GENOMIC DNA]</scope>
    <source>
        <tissue evidence="1">Muscle</tissue>
    </source>
</reference>
<dbReference type="Proteomes" id="UP000324222">
    <property type="component" value="Unassembled WGS sequence"/>
</dbReference>
<comment type="caution">
    <text evidence="1">The sequence shown here is derived from an EMBL/GenBank/DDBJ whole genome shotgun (WGS) entry which is preliminary data.</text>
</comment>
<evidence type="ECO:0000313" key="2">
    <source>
        <dbReference type="Proteomes" id="UP000324222"/>
    </source>
</evidence>
<gene>
    <name evidence="1" type="ORF">E2C01_028295</name>
</gene>
<evidence type="ECO:0000313" key="1">
    <source>
        <dbReference type="EMBL" id="MPC34892.1"/>
    </source>
</evidence>
<sequence>MGPTEPLPYRTDSSRQPGHILTSLVAPLMPTFPPPPVLLSNLSALQNRLSSLTFGQSIFVKVLCVNHRVSRSTLQPIARPSRLGHYRTGCIPPDGHN</sequence>
<protein>
    <submittedName>
        <fullName evidence="1">Uncharacterized protein</fullName>
    </submittedName>
</protein>
<accession>A0A5B7EKZ8</accession>
<proteinExistence type="predicted"/>
<name>A0A5B7EKZ8_PORTR</name>
<dbReference type="AlphaFoldDB" id="A0A5B7EKZ8"/>
<organism evidence="1 2">
    <name type="scientific">Portunus trituberculatus</name>
    <name type="common">Swimming crab</name>
    <name type="synonym">Neptunus trituberculatus</name>
    <dbReference type="NCBI Taxonomy" id="210409"/>
    <lineage>
        <taxon>Eukaryota</taxon>
        <taxon>Metazoa</taxon>
        <taxon>Ecdysozoa</taxon>
        <taxon>Arthropoda</taxon>
        <taxon>Crustacea</taxon>
        <taxon>Multicrustacea</taxon>
        <taxon>Malacostraca</taxon>
        <taxon>Eumalacostraca</taxon>
        <taxon>Eucarida</taxon>
        <taxon>Decapoda</taxon>
        <taxon>Pleocyemata</taxon>
        <taxon>Brachyura</taxon>
        <taxon>Eubrachyura</taxon>
        <taxon>Portunoidea</taxon>
        <taxon>Portunidae</taxon>
        <taxon>Portuninae</taxon>
        <taxon>Portunus</taxon>
    </lineage>
</organism>
<keyword evidence="2" id="KW-1185">Reference proteome</keyword>